<dbReference type="Proteomes" id="UP000295604">
    <property type="component" value="Unassembled WGS sequence"/>
</dbReference>
<dbReference type="AlphaFoldDB" id="A0A4R8T9I8"/>
<sequence>MRLMSHKHQHLSPGGVFRQQCPAVRNPVTHTWGPDEVTFQDWQDLAKAREKKGFRKIELGQNRKPWARSWVIIYGSTPTASTRKAPRKLAEAINSMFAWCRDAHVCYAFLSDVTEADDPGRGVQQGDAASQALPKPVIHARLDSPGTPRPPPRQVLFFSREYRPARDETRDYAILLLEAMPNRGIDETGYNIQIEAIPKHNKSTAGFLKMKKFQIAGPPEQNLPSTSPGTAFHAREVHGAMIRTSTALLGSRGGPICCVSGVLISEDGATKWFFKSLGPVSGGGATVQ</sequence>
<dbReference type="PANTHER" id="PTHR10622:SF10">
    <property type="entry name" value="HET DOMAIN-CONTAINING PROTEIN"/>
    <property type="match status" value="1"/>
</dbReference>
<comment type="caution">
    <text evidence="1">The sequence shown here is derived from an EMBL/GenBank/DDBJ whole genome shotgun (WGS) entry which is preliminary data.</text>
</comment>
<gene>
    <name evidence="1" type="ORF">C8034_v003705</name>
</gene>
<reference evidence="1 2" key="1">
    <citation type="submission" date="2018-11" db="EMBL/GenBank/DDBJ databases">
        <title>Genome sequence and assembly of Colletotrichum sidae.</title>
        <authorList>
            <person name="Gan P."/>
            <person name="Shirasu K."/>
        </authorList>
    </citation>
    <scope>NUCLEOTIDE SEQUENCE [LARGE SCALE GENOMIC DNA]</scope>
    <source>
        <strain evidence="1 2">CBS 518.97</strain>
    </source>
</reference>
<protein>
    <submittedName>
        <fullName evidence="1">Vegetative incompatibility protein HET-E-1</fullName>
    </submittedName>
</protein>
<name>A0A4R8T9I8_9PEZI</name>
<dbReference type="PANTHER" id="PTHR10622">
    <property type="entry name" value="HET DOMAIN-CONTAINING PROTEIN"/>
    <property type="match status" value="1"/>
</dbReference>
<evidence type="ECO:0000313" key="1">
    <source>
        <dbReference type="EMBL" id="TEA14164.1"/>
    </source>
</evidence>
<evidence type="ECO:0000313" key="2">
    <source>
        <dbReference type="Proteomes" id="UP000295604"/>
    </source>
</evidence>
<proteinExistence type="predicted"/>
<dbReference type="EMBL" id="QAPF01000173">
    <property type="protein sequence ID" value="TEA14164.1"/>
    <property type="molecule type" value="Genomic_DNA"/>
</dbReference>
<keyword evidence="2" id="KW-1185">Reference proteome</keyword>
<organism evidence="1 2">
    <name type="scientific">Colletotrichum sidae</name>
    <dbReference type="NCBI Taxonomy" id="1347389"/>
    <lineage>
        <taxon>Eukaryota</taxon>
        <taxon>Fungi</taxon>
        <taxon>Dikarya</taxon>
        <taxon>Ascomycota</taxon>
        <taxon>Pezizomycotina</taxon>
        <taxon>Sordariomycetes</taxon>
        <taxon>Hypocreomycetidae</taxon>
        <taxon>Glomerellales</taxon>
        <taxon>Glomerellaceae</taxon>
        <taxon>Colletotrichum</taxon>
        <taxon>Colletotrichum orbiculare species complex</taxon>
    </lineage>
</organism>
<accession>A0A4R8T9I8</accession>